<organism evidence="12 13">
    <name type="scientific">Lithospermum erythrorhizon</name>
    <name type="common">Purple gromwell</name>
    <name type="synonym">Lithospermum officinale var. erythrorhizon</name>
    <dbReference type="NCBI Taxonomy" id="34254"/>
    <lineage>
        <taxon>Eukaryota</taxon>
        <taxon>Viridiplantae</taxon>
        <taxon>Streptophyta</taxon>
        <taxon>Embryophyta</taxon>
        <taxon>Tracheophyta</taxon>
        <taxon>Spermatophyta</taxon>
        <taxon>Magnoliopsida</taxon>
        <taxon>eudicotyledons</taxon>
        <taxon>Gunneridae</taxon>
        <taxon>Pentapetalae</taxon>
        <taxon>asterids</taxon>
        <taxon>lamiids</taxon>
        <taxon>Boraginales</taxon>
        <taxon>Boraginaceae</taxon>
        <taxon>Boraginoideae</taxon>
        <taxon>Lithospermeae</taxon>
        <taxon>Lithospermum</taxon>
    </lineage>
</organism>
<dbReference type="FunFam" id="3.80.10.10:FF:000041">
    <property type="entry name" value="LRR receptor-like serine/threonine-protein kinase ERECTA"/>
    <property type="match status" value="1"/>
</dbReference>
<dbReference type="Pfam" id="PF07714">
    <property type="entry name" value="PK_Tyr_Ser-Thr"/>
    <property type="match status" value="1"/>
</dbReference>
<dbReference type="InterPro" id="IPR000719">
    <property type="entry name" value="Prot_kinase_dom"/>
</dbReference>
<dbReference type="Proteomes" id="UP001454036">
    <property type="component" value="Unassembled WGS sequence"/>
</dbReference>
<evidence type="ECO:0000313" key="13">
    <source>
        <dbReference type="Proteomes" id="UP001454036"/>
    </source>
</evidence>
<dbReference type="Gene3D" id="3.80.10.10">
    <property type="entry name" value="Ribonuclease Inhibitor"/>
    <property type="match status" value="1"/>
</dbReference>
<dbReference type="SUPFAM" id="SSF56112">
    <property type="entry name" value="Protein kinase-like (PK-like)"/>
    <property type="match status" value="1"/>
</dbReference>
<keyword evidence="5 10" id="KW-1133">Transmembrane helix</keyword>
<feature type="transmembrane region" description="Helical" evidence="10">
    <location>
        <begin position="284"/>
        <end position="304"/>
    </location>
</feature>
<dbReference type="Pfam" id="PF23598">
    <property type="entry name" value="LRR_14"/>
    <property type="match status" value="1"/>
</dbReference>
<evidence type="ECO:0000256" key="1">
    <source>
        <dbReference type="ARBA" id="ARBA00022614"/>
    </source>
</evidence>
<keyword evidence="6 10" id="KW-0472">Membrane</keyword>
<accession>A0AAV3P1R8</accession>
<dbReference type="GO" id="GO:0005524">
    <property type="term" value="F:ATP binding"/>
    <property type="evidence" value="ECO:0007669"/>
    <property type="project" value="InterPro"/>
</dbReference>
<dbReference type="Gene3D" id="3.30.200.20">
    <property type="entry name" value="Phosphorylase Kinase, domain 1"/>
    <property type="match status" value="1"/>
</dbReference>
<dbReference type="InterPro" id="IPR032675">
    <property type="entry name" value="LRR_dom_sf"/>
</dbReference>
<dbReference type="EMBL" id="BAABME010000730">
    <property type="protein sequence ID" value="GAA0145052.1"/>
    <property type="molecule type" value="Genomic_DNA"/>
</dbReference>
<feature type="region of interest" description="Disordered" evidence="9">
    <location>
        <begin position="234"/>
        <end position="269"/>
    </location>
</feature>
<gene>
    <name evidence="12" type="ORF">LIER_05333</name>
</gene>
<sequence length="639" mass="71326">MPNKDFKIEHAVNYDDLDRKSLRGALDPALGDLSYLRSLVLSKNQFFGGIPKRLGLLSVLEVLDLRDNNLSGTLPAEIGELQSLKRLLLSNNYFIGSIPSEIEKLNSLCELQLDESLTSSASEGILCVNRKFGHCIWQRNFKPQRGVESLLSPFKGAICRSLHLFQLFKYGKDSMHSHFDNLICSTEPHIIQPVQTMVNSARRRLAEQSSNLAATPVNGGNIFSLPSSRSSGAFPAVSMELSGPESPAIQPTPPPSPPPPPQGFRNASSALPSIGGKSDFRWKYTVGITIGVFVLLFPVLALIICRSRAAKAIGPWKTGLSGQLQKAFVTGVPKLNRVELEQACEDFSNIISTHEAYTLYKGTLSSGVEIGVASTAITSKMAWKRRTEVDYRKKIASLSRVNHKNFVNLIGYLEENEPFARMMVFEYAPNGTLYEHLHVKEAEHLDWSSRMRIIMGTAYCLQYMHELKPPLPHSHLISRAIYLTEDYAAKVAEISFWSDFVSHSKKTFENSEYCQLPALAHPETNVYDFGLLLLEIISGKLPNSKEQGPILKWAEQYLNDNWSSSCLIDPSVKSFKDNELDIICEVIKQCIQPDVRKRPSIQEVIAQLRKVLDISPDAATPRLSPLWWAELEILSAEAP</sequence>
<reference evidence="12 13" key="1">
    <citation type="submission" date="2024-01" db="EMBL/GenBank/DDBJ databases">
        <title>The complete chloroplast genome sequence of Lithospermum erythrorhizon: insights into the phylogenetic relationship among Boraginaceae species and the maternal lineages of purple gromwells.</title>
        <authorList>
            <person name="Okada T."/>
            <person name="Watanabe K."/>
        </authorList>
    </citation>
    <scope>NUCLEOTIDE SEQUENCE [LARGE SCALE GENOMIC DNA]</scope>
</reference>
<evidence type="ECO:0000256" key="6">
    <source>
        <dbReference type="ARBA" id="ARBA00023136"/>
    </source>
</evidence>
<dbReference type="AlphaFoldDB" id="A0AAV3P1R8"/>
<keyword evidence="3" id="KW-0732">Signal</keyword>
<keyword evidence="2 10" id="KW-0812">Transmembrane</keyword>
<comment type="subcellular location">
    <subcellularLocation>
        <location evidence="8">Endomembrane system</location>
        <topology evidence="8">Single-pass type I membrane protein</topology>
    </subcellularLocation>
</comment>
<dbReference type="Gene3D" id="1.10.510.10">
    <property type="entry name" value="Transferase(Phosphotransferase) domain 1"/>
    <property type="match status" value="1"/>
</dbReference>
<dbReference type="PANTHER" id="PTHR46084:SF1">
    <property type="entry name" value="PROTEIN MALE DISCOVERER 2"/>
    <property type="match status" value="1"/>
</dbReference>
<keyword evidence="13" id="KW-1185">Reference proteome</keyword>
<dbReference type="PROSITE" id="PS50011">
    <property type="entry name" value="PROTEIN_KINASE_DOM"/>
    <property type="match status" value="1"/>
</dbReference>
<feature type="compositionally biased region" description="Pro residues" evidence="9">
    <location>
        <begin position="250"/>
        <end position="262"/>
    </location>
</feature>
<evidence type="ECO:0000313" key="12">
    <source>
        <dbReference type="EMBL" id="GAA0145052.1"/>
    </source>
</evidence>
<evidence type="ECO:0000256" key="5">
    <source>
        <dbReference type="ARBA" id="ARBA00022989"/>
    </source>
</evidence>
<protein>
    <recommendedName>
        <fullName evidence="11">Protein kinase domain-containing protein</fullName>
    </recommendedName>
</protein>
<evidence type="ECO:0000256" key="3">
    <source>
        <dbReference type="ARBA" id="ARBA00022729"/>
    </source>
</evidence>
<dbReference type="PANTHER" id="PTHR46084">
    <property type="entry name" value="PROTEIN MALE DISCOVERER 2"/>
    <property type="match status" value="1"/>
</dbReference>
<evidence type="ECO:0000259" key="11">
    <source>
        <dbReference type="PROSITE" id="PS50011"/>
    </source>
</evidence>
<evidence type="ECO:0000256" key="9">
    <source>
        <dbReference type="SAM" id="MobiDB-lite"/>
    </source>
</evidence>
<evidence type="ECO:0000256" key="8">
    <source>
        <dbReference type="ARBA" id="ARBA00046288"/>
    </source>
</evidence>
<comment type="caution">
    <text evidence="12">The sequence shown here is derived from an EMBL/GenBank/DDBJ whole genome shotgun (WGS) entry which is preliminary data.</text>
</comment>
<proteinExistence type="predicted"/>
<keyword evidence="1" id="KW-0433">Leucine-rich repeat</keyword>
<dbReference type="InterPro" id="IPR001245">
    <property type="entry name" value="Ser-Thr/Tyr_kinase_cat_dom"/>
</dbReference>
<feature type="domain" description="Protein kinase" evidence="11">
    <location>
        <begin position="345"/>
        <end position="612"/>
    </location>
</feature>
<evidence type="ECO:0000256" key="7">
    <source>
        <dbReference type="ARBA" id="ARBA00023180"/>
    </source>
</evidence>
<keyword evidence="7" id="KW-0325">Glycoprotein</keyword>
<dbReference type="GO" id="GO:0004674">
    <property type="term" value="F:protein serine/threonine kinase activity"/>
    <property type="evidence" value="ECO:0007669"/>
    <property type="project" value="UniProtKB-EC"/>
</dbReference>
<dbReference type="SUPFAM" id="SSF52058">
    <property type="entry name" value="L domain-like"/>
    <property type="match status" value="1"/>
</dbReference>
<keyword evidence="4" id="KW-0677">Repeat</keyword>
<evidence type="ECO:0000256" key="10">
    <source>
        <dbReference type="SAM" id="Phobius"/>
    </source>
</evidence>
<name>A0AAV3P1R8_LITER</name>
<dbReference type="FunFam" id="3.30.200.20:FF:000489">
    <property type="entry name" value="Inactive receptor-like serine/threonine-protein kinase"/>
    <property type="match status" value="1"/>
</dbReference>
<dbReference type="GO" id="GO:0012505">
    <property type="term" value="C:endomembrane system"/>
    <property type="evidence" value="ECO:0007669"/>
    <property type="project" value="UniProtKB-SubCell"/>
</dbReference>
<dbReference type="InterPro" id="IPR055414">
    <property type="entry name" value="LRR_R13L4/SHOC2-like"/>
</dbReference>
<evidence type="ECO:0000256" key="2">
    <source>
        <dbReference type="ARBA" id="ARBA00022692"/>
    </source>
</evidence>
<evidence type="ECO:0000256" key="4">
    <source>
        <dbReference type="ARBA" id="ARBA00022737"/>
    </source>
</evidence>
<dbReference type="InterPro" id="IPR011009">
    <property type="entry name" value="Kinase-like_dom_sf"/>
</dbReference>